<sequence length="228" mass="24126">MNFKQAAGIQAAEAVASGMKVGLGTGSTVYYTILELGRRMKEEGLRFTGVPTSEATEKLALELGIPLAELSELEPLDVTIDGADEVTQGLDLIKGGGAAHFREKMVAAVSKRLVIVADESKAVGKLGAFTVPVEIAAYGWRSTAKRVEAAGCRAVRREREGQPIVTDNGNYVLDCDFGLIDDPGALDRQLKGLLGVLETGLFVGMADAAYVAGPEGVRVMRREAGERS</sequence>
<keyword evidence="5" id="KW-1185">Reference proteome</keyword>
<dbReference type="KEGG" id="palr:HGI30_21750"/>
<comment type="similarity">
    <text evidence="3">Belongs to the ribose 5-phosphate isomerase family.</text>
</comment>
<reference evidence="4 5" key="1">
    <citation type="submission" date="2020-04" db="EMBL/GenBank/DDBJ databases">
        <title>Novel Paenibacillus strain UniB2 isolated from commercial digestive syrup.</title>
        <authorList>
            <person name="Thorat V."/>
            <person name="Kirdat K."/>
            <person name="Tiwarekar B."/>
            <person name="Yadav A."/>
        </authorList>
    </citation>
    <scope>NUCLEOTIDE SEQUENCE [LARGE SCALE GENOMIC DNA]</scope>
    <source>
        <strain evidence="4 5">UniB2</strain>
    </source>
</reference>
<feature type="active site" description="Proton acceptor" evidence="3">
    <location>
        <position position="103"/>
    </location>
</feature>
<dbReference type="FunFam" id="3.40.50.1360:FF:000001">
    <property type="entry name" value="Ribose-5-phosphate isomerase A"/>
    <property type="match status" value="1"/>
</dbReference>
<evidence type="ECO:0000256" key="3">
    <source>
        <dbReference type="HAMAP-Rule" id="MF_00170"/>
    </source>
</evidence>
<dbReference type="AlphaFoldDB" id="A0A6H2H2I3"/>
<proteinExistence type="inferred from homology"/>
<dbReference type="HAMAP" id="MF_00170">
    <property type="entry name" value="Rib_5P_isom_A"/>
    <property type="match status" value="1"/>
</dbReference>
<evidence type="ECO:0000313" key="4">
    <source>
        <dbReference type="EMBL" id="QJC53890.1"/>
    </source>
</evidence>
<dbReference type="PANTHER" id="PTHR11934:SF0">
    <property type="entry name" value="RIBOSE-5-PHOSPHATE ISOMERASE"/>
    <property type="match status" value="1"/>
</dbReference>
<protein>
    <recommendedName>
        <fullName evidence="3">Ribose-5-phosphate isomerase A</fullName>
        <ecNumber evidence="3">5.3.1.6</ecNumber>
    </recommendedName>
    <alternativeName>
        <fullName evidence="3">Phosphoriboisomerase A</fullName>
        <shortName evidence="3">PRI</shortName>
    </alternativeName>
</protein>
<dbReference type="PANTHER" id="PTHR11934">
    <property type="entry name" value="RIBOSE-5-PHOSPHATE ISOMERASE"/>
    <property type="match status" value="1"/>
</dbReference>
<dbReference type="SUPFAM" id="SSF100950">
    <property type="entry name" value="NagB/RpiA/CoA transferase-like"/>
    <property type="match status" value="1"/>
</dbReference>
<dbReference type="Pfam" id="PF06026">
    <property type="entry name" value="Rib_5-P_isom_A"/>
    <property type="match status" value="1"/>
</dbReference>
<dbReference type="UniPathway" id="UPA00115">
    <property type="reaction ID" value="UER00412"/>
</dbReference>
<comment type="subunit">
    <text evidence="3">Homodimer.</text>
</comment>
<dbReference type="CDD" id="cd01398">
    <property type="entry name" value="RPI_A"/>
    <property type="match status" value="1"/>
</dbReference>
<dbReference type="RefSeq" id="WP_168909419.1">
    <property type="nucleotide sequence ID" value="NZ_CP051428.1"/>
</dbReference>
<organism evidence="4 5">
    <name type="scientific">Paenibacillus albicereus</name>
    <dbReference type="NCBI Taxonomy" id="2726185"/>
    <lineage>
        <taxon>Bacteria</taxon>
        <taxon>Bacillati</taxon>
        <taxon>Bacillota</taxon>
        <taxon>Bacilli</taxon>
        <taxon>Bacillales</taxon>
        <taxon>Paenibacillaceae</taxon>
        <taxon>Paenibacillus</taxon>
    </lineage>
</organism>
<dbReference type="GO" id="GO:0006014">
    <property type="term" value="P:D-ribose metabolic process"/>
    <property type="evidence" value="ECO:0007669"/>
    <property type="project" value="TreeGrafter"/>
</dbReference>
<dbReference type="GO" id="GO:0005829">
    <property type="term" value="C:cytosol"/>
    <property type="evidence" value="ECO:0007669"/>
    <property type="project" value="TreeGrafter"/>
</dbReference>
<evidence type="ECO:0000256" key="1">
    <source>
        <dbReference type="ARBA" id="ARBA00001713"/>
    </source>
</evidence>
<comment type="function">
    <text evidence="3">Catalyzes the reversible conversion of ribose-5-phosphate to ribulose 5-phosphate.</text>
</comment>
<evidence type="ECO:0000256" key="2">
    <source>
        <dbReference type="ARBA" id="ARBA00023235"/>
    </source>
</evidence>
<dbReference type="Gene3D" id="3.30.70.260">
    <property type="match status" value="1"/>
</dbReference>
<dbReference type="Gene3D" id="3.40.50.1360">
    <property type="match status" value="1"/>
</dbReference>
<comment type="pathway">
    <text evidence="3">Carbohydrate degradation; pentose phosphate pathway; D-ribose 5-phosphate from D-ribulose 5-phosphate (non-oxidative stage): step 1/1.</text>
</comment>
<dbReference type="GO" id="GO:0009052">
    <property type="term" value="P:pentose-phosphate shunt, non-oxidative branch"/>
    <property type="evidence" value="ECO:0007669"/>
    <property type="project" value="UniProtKB-UniRule"/>
</dbReference>
<dbReference type="EC" id="5.3.1.6" evidence="3"/>
<dbReference type="GO" id="GO:0004751">
    <property type="term" value="F:ribose-5-phosphate isomerase activity"/>
    <property type="evidence" value="ECO:0007669"/>
    <property type="project" value="UniProtKB-UniRule"/>
</dbReference>
<dbReference type="InterPro" id="IPR037171">
    <property type="entry name" value="NagB/RpiA_transferase-like"/>
</dbReference>
<feature type="binding site" evidence="3">
    <location>
        <begin position="81"/>
        <end position="84"/>
    </location>
    <ligand>
        <name>substrate</name>
    </ligand>
</feature>
<name>A0A6H2H2I3_9BACL</name>
<evidence type="ECO:0000313" key="5">
    <source>
        <dbReference type="Proteomes" id="UP000502136"/>
    </source>
</evidence>
<feature type="binding site" evidence="3">
    <location>
        <begin position="25"/>
        <end position="28"/>
    </location>
    <ligand>
        <name>substrate</name>
    </ligand>
</feature>
<comment type="catalytic activity">
    <reaction evidence="1 3">
        <text>aldehydo-D-ribose 5-phosphate = D-ribulose 5-phosphate</text>
        <dbReference type="Rhea" id="RHEA:14657"/>
        <dbReference type="ChEBI" id="CHEBI:58121"/>
        <dbReference type="ChEBI" id="CHEBI:58273"/>
        <dbReference type="EC" id="5.3.1.6"/>
    </reaction>
</comment>
<dbReference type="EMBL" id="CP051428">
    <property type="protein sequence ID" value="QJC53890.1"/>
    <property type="molecule type" value="Genomic_DNA"/>
</dbReference>
<feature type="binding site" evidence="3">
    <location>
        <position position="121"/>
    </location>
    <ligand>
        <name>substrate</name>
    </ligand>
</feature>
<keyword evidence="2 3" id="KW-0413">Isomerase</keyword>
<gene>
    <name evidence="3 4" type="primary">rpiA</name>
    <name evidence="4" type="ORF">HGI30_21750</name>
</gene>
<accession>A0A6H2H2I3</accession>
<feature type="binding site" evidence="3">
    <location>
        <begin position="94"/>
        <end position="97"/>
    </location>
    <ligand>
        <name>substrate</name>
    </ligand>
</feature>
<dbReference type="InterPro" id="IPR004788">
    <property type="entry name" value="Ribose5P_isomerase_type_A"/>
</dbReference>
<dbReference type="Proteomes" id="UP000502136">
    <property type="component" value="Chromosome"/>
</dbReference>
<dbReference type="NCBIfam" id="TIGR00021">
    <property type="entry name" value="rpiA"/>
    <property type="match status" value="1"/>
</dbReference>
<dbReference type="InterPro" id="IPR020672">
    <property type="entry name" value="Ribose5P_isomerase_typA_subgr"/>
</dbReference>
<dbReference type="NCBIfam" id="NF001924">
    <property type="entry name" value="PRK00702.1"/>
    <property type="match status" value="1"/>
</dbReference>
<dbReference type="SUPFAM" id="SSF75445">
    <property type="entry name" value="D-ribose-5-phosphate isomerase (RpiA), lid domain"/>
    <property type="match status" value="1"/>
</dbReference>